<evidence type="ECO:0000313" key="2">
    <source>
        <dbReference type="Proteomes" id="UP000095023"/>
    </source>
</evidence>
<accession>A0A1E4TFK1</accession>
<reference evidence="2" key="1">
    <citation type="submission" date="2016-02" db="EMBL/GenBank/DDBJ databases">
        <title>Comparative genomics of biotechnologically important yeasts.</title>
        <authorList>
            <consortium name="DOE Joint Genome Institute"/>
            <person name="Riley R."/>
            <person name="Haridas S."/>
            <person name="Wolfe K.H."/>
            <person name="Lopes M.R."/>
            <person name="Hittinger C.T."/>
            <person name="Goker M."/>
            <person name="Salamov A."/>
            <person name="Wisecaver J."/>
            <person name="Long T.M."/>
            <person name="Aerts A.L."/>
            <person name="Barry K."/>
            <person name="Choi C."/>
            <person name="Clum A."/>
            <person name="Coughlan A.Y."/>
            <person name="Deshpande S."/>
            <person name="Douglass A.P."/>
            <person name="Hanson S.J."/>
            <person name="Klenk H.-P."/>
            <person name="Labutti K."/>
            <person name="Lapidus A."/>
            <person name="Lindquist E."/>
            <person name="Lipzen A."/>
            <person name="Meier-Kolthoff J.P."/>
            <person name="Ohm R.A."/>
            <person name="Otillar R.P."/>
            <person name="Pangilinan J."/>
            <person name="Peng Y."/>
            <person name="Rokas A."/>
            <person name="Rosa C.A."/>
            <person name="Scheuner C."/>
            <person name="Sibirny A.A."/>
            <person name="Slot J.C."/>
            <person name="Stielow J.B."/>
            <person name="Sun H."/>
            <person name="Kurtzman C.P."/>
            <person name="Blackwell M."/>
            <person name="Jeffries T.W."/>
            <person name="Grigoriev I.V."/>
        </authorList>
    </citation>
    <scope>NUCLEOTIDE SEQUENCE [LARGE SCALE GENOMIC DNA]</scope>
    <source>
        <strain evidence="2">NRRL Y-17796</strain>
    </source>
</reference>
<dbReference type="AlphaFoldDB" id="A0A1E4TFK1"/>
<sequence length="63" mass="7310">MQMSRLLRSRHAIETQKLIKWPYSIQLRPTAVETCSIYAKRTTRIAHHAQTTQYTNIALIVVA</sequence>
<evidence type="ECO:0000313" key="1">
    <source>
        <dbReference type="EMBL" id="ODV90499.1"/>
    </source>
</evidence>
<dbReference type="EMBL" id="KV453842">
    <property type="protein sequence ID" value="ODV90499.1"/>
    <property type="molecule type" value="Genomic_DNA"/>
</dbReference>
<keyword evidence="2" id="KW-1185">Reference proteome</keyword>
<dbReference type="Proteomes" id="UP000095023">
    <property type="component" value="Unassembled WGS sequence"/>
</dbReference>
<name>A0A1E4TFK1_9ASCO</name>
<proteinExistence type="predicted"/>
<gene>
    <name evidence="1" type="ORF">CANCADRAFT_107017</name>
</gene>
<organism evidence="1 2">
    <name type="scientific">Tortispora caseinolytica NRRL Y-17796</name>
    <dbReference type="NCBI Taxonomy" id="767744"/>
    <lineage>
        <taxon>Eukaryota</taxon>
        <taxon>Fungi</taxon>
        <taxon>Dikarya</taxon>
        <taxon>Ascomycota</taxon>
        <taxon>Saccharomycotina</taxon>
        <taxon>Trigonopsidomycetes</taxon>
        <taxon>Trigonopsidales</taxon>
        <taxon>Trigonopsidaceae</taxon>
        <taxon>Tortispora</taxon>
    </lineage>
</organism>
<protein>
    <submittedName>
        <fullName evidence="1">Uncharacterized protein</fullName>
    </submittedName>
</protein>